<dbReference type="EMBL" id="WTYE01000001">
    <property type="protein sequence ID" value="MXP30657.1"/>
    <property type="molecule type" value="Genomic_DNA"/>
</dbReference>
<keyword evidence="2" id="KW-0732">Signal</keyword>
<keyword evidence="1" id="KW-0472">Membrane</keyword>
<comment type="caution">
    <text evidence="3">The sequence shown here is derived from an EMBL/GenBank/DDBJ whole genome shotgun (WGS) entry which is preliminary data.</text>
</comment>
<keyword evidence="1" id="KW-1133">Transmembrane helix</keyword>
<feature type="signal peptide" evidence="2">
    <location>
        <begin position="1"/>
        <end position="24"/>
    </location>
</feature>
<dbReference type="RefSeq" id="WP_160778177.1">
    <property type="nucleotide sequence ID" value="NZ_BAAAZF010000001.1"/>
</dbReference>
<feature type="transmembrane region" description="Helical" evidence="1">
    <location>
        <begin position="48"/>
        <end position="65"/>
    </location>
</feature>
<gene>
    <name evidence="3" type="ORF">GRI94_02340</name>
    <name evidence="4" type="ORF">GRI94_16430</name>
</gene>
<dbReference type="Proteomes" id="UP000446786">
    <property type="component" value="Unassembled WGS sequence"/>
</dbReference>
<evidence type="ECO:0000313" key="3">
    <source>
        <dbReference type="EMBL" id="MXP30657.1"/>
    </source>
</evidence>
<keyword evidence="1" id="KW-0812">Transmembrane</keyword>
<accession>A0A845AMJ7</accession>
<organism evidence="3 5">
    <name type="scientific">Parerythrobacter jejuensis</name>
    <dbReference type="NCBI Taxonomy" id="795812"/>
    <lineage>
        <taxon>Bacteria</taxon>
        <taxon>Pseudomonadati</taxon>
        <taxon>Pseudomonadota</taxon>
        <taxon>Alphaproteobacteria</taxon>
        <taxon>Sphingomonadales</taxon>
        <taxon>Erythrobacteraceae</taxon>
        <taxon>Parerythrobacter</taxon>
    </lineage>
</organism>
<name>A0A845AMJ7_9SPHN</name>
<evidence type="ECO:0000313" key="4">
    <source>
        <dbReference type="EMBL" id="MXP33417.1"/>
    </source>
</evidence>
<evidence type="ECO:0000313" key="5">
    <source>
        <dbReference type="Proteomes" id="UP000446786"/>
    </source>
</evidence>
<dbReference type="AlphaFoldDB" id="A0A845AMJ7"/>
<dbReference type="EMBL" id="WTYE01000001">
    <property type="protein sequence ID" value="MXP33417.1"/>
    <property type="molecule type" value="Genomic_DNA"/>
</dbReference>
<keyword evidence="5" id="KW-1185">Reference proteome</keyword>
<feature type="chain" id="PRO_5044663543" description="Ferrochelatase" evidence="2">
    <location>
        <begin position="25"/>
        <end position="73"/>
    </location>
</feature>
<protein>
    <recommendedName>
        <fullName evidence="6">Ferrochelatase</fullName>
    </recommendedName>
</protein>
<reference evidence="3 5" key="1">
    <citation type="submission" date="2019-12" db="EMBL/GenBank/DDBJ databases">
        <title>Genomic-based taxomic classification of the family Erythrobacteraceae.</title>
        <authorList>
            <person name="Xu L."/>
        </authorList>
    </citation>
    <scope>NUCLEOTIDE SEQUENCE [LARGE SCALE GENOMIC DNA]</scope>
    <source>
        <strain evidence="3 5">JCM 16677</strain>
    </source>
</reference>
<sequence>MRIAKISAAAAALTLAVAPIAVQADASRVAAPVDSESEIGGLNNGSQFAIIALVAGVIAGAIILTDSDDPASA</sequence>
<evidence type="ECO:0008006" key="6">
    <source>
        <dbReference type="Google" id="ProtNLM"/>
    </source>
</evidence>
<evidence type="ECO:0000256" key="2">
    <source>
        <dbReference type="SAM" id="SignalP"/>
    </source>
</evidence>
<proteinExistence type="predicted"/>
<evidence type="ECO:0000256" key="1">
    <source>
        <dbReference type="SAM" id="Phobius"/>
    </source>
</evidence>